<keyword evidence="3" id="KW-1185">Reference proteome</keyword>
<sequence length="155" mass="16293">MGNQVEHPVSGAHPEVRSCGADQPELISGLGGSTADGAIDSSASSNEDLIVQISGILNAHLGSLNWIGKILQELGAKVNKLEARVSNTKVEFGLESNLNHHRQIEFNSDEYNPNSSATGLLQPAAPSLNAPPAQLSMLPTHLVSTILSHDLTSNL</sequence>
<reference evidence="2 3" key="1">
    <citation type="submission" date="2017-11" db="EMBL/GenBank/DDBJ databases">
        <title>De novo assembly and phasing of dikaryotic genomes from two isolates of Puccinia coronata f. sp. avenae, the causal agent of oat crown rust.</title>
        <authorList>
            <person name="Miller M.E."/>
            <person name="Zhang Y."/>
            <person name="Omidvar V."/>
            <person name="Sperschneider J."/>
            <person name="Schwessinger B."/>
            <person name="Raley C."/>
            <person name="Palmer J.M."/>
            <person name="Garnica D."/>
            <person name="Upadhyaya N."/>
            <person name="Rathjen J."/>
            <person name="Taylor J.M."/>
            <person name="Park R.F."/>
            <person name="Dodds P.N."/>
            <person name="Hirsch C.D."/>
            <person name="Kianian S.F."/>
            <person name="Figueroa M."/>
        </authorList>
    </citation>
    <scope>NUCLEOTIDE SEQUENCE [LARGE SCALE GENOMIC DNA]</scope>
    <source>
        <strain evidence="2">12NC29</strain>
    </source>
</reference>
<dbReference type="EMBL" id="PGCJ01000827">
    <property type="protein sequence ID" value="PLW18656.1"/>
    <property type="molecule type" value="Genomic_DNA"/>
</dbReference>
<name>A0A2N5SZI5_9BASI</name>
<accession>A0A2N5SZI5</accession>
<protein>
    <submittedName>
        <fullName evidence="2">Uncharacterized protein</fullName>
    </submittedName>
</protein>
<gene>
    <name evidence="2" type="ORF">PCANC_13327</name>
</gene>
<evidence type="ECO:0000256" key="1">
    <source>
        <dbReference type="SAM" id="MobiDB-lite"/>
    </source>
</evidence>
<organism evidence="2 3">
    <name type="scientific">Puccinia coronata f. sp. avenae</name>
    <dbReference type="NCBI Taxonomy" id="200324"/>
    <lineage>
        <taxon>Eukaryota</taxon>
        <taxon>Fungi</taxon>
        <taxon>Dikarya</taxon>
        <taxon>Basidiomycota</taxon>
        <taxon>Pucciniomycotina</taxon>
        <taxon>Pucciniomycetes</taxon>
        <taxon>Pucciniales</taxon>
        <taxon>Pucciniaceae</taxon>
        <taxon>Puccinia</taxon>
    </lineage>
</organism>
<dbReference type="STRING" id="200324.A0A2N5SZI5"/>
<evidence type="ECO:0000313" key="2">
    <source>
        <dbReference type="EMBL" id="PLW18656.1"/>
    </source>
</evidence>
<dbReference type="Proteomes" id="UP000235388">
    <property type="component" value="Unassembled WGS sequence"/>
</dbReference>
<proteinExistence type="predicted"/>
<comment type="caution">
    <text evidence="2">The sequence shown here is derived from an EMBL/GenBank/DDBJ whole genome shotgun (WGS) entry which is preliminary data.</text>
</comment>
<evidence type="ECO:0000313" key="3">
    <source>
        <dbReference type="Proteomes" id="UP000235388"/>
    </source>
</evidence>
<feature type="region of interest" description="Disordered" evidence="1">
    <location>
        <begin position="1"/>
        <end position="33"/>
    </location>
</feature>
<dbReference type="AlphaFoldDB" id="A0A2N5SZI5"/>
<dbReference type="OrthoDB" id="344345at2759"/>